<dbReference type="KEGG" id="dpf:ON006_04255"/>
<dbReference type="AlphaFoldDB" id="A0A9E8NAV7"/>
<protein>
    <submittedName>
        <fullName evidence="2">Uncharacterized protein</fullName>
    </submittedName>
</protein>
<reference evidence="2" key="1">
    <citation type="submission" date="2022-11" db="EMBL/GenBank/DDBJ databases">
        <title>Dyadobacter pollutisoli sp. nov., isolated from plastic dumped soil.</title>
        <authorList>
            <person name="Kim J.M."/>
            <person name="Kim K.R."/>
            <person name="Lee J.K."/>
            <person name="Hao L."/>
            <person name="Jeon C.O."/>
        </authorList>
    </citation>
    <scope>NUCLEOTIDE SEQUENCE</scope>
    <source>
        <strain evidence="2">U1</strain>
    </source>
</reference>
<feature type="compositionally biased region" description="Basic and acidic residues" evidence="1">
    <location>
        <begin position="40"/>
        <end position="51"/>
    </location>
</feature>
<sequence length="59" mass="6785">MEKVRKYSSFEDMKDTATSGTVRDAVLADRHKRFESFMDFLRGDNPPEKSHPKAAKQPV</sequence>
<evidence type="ECO:0000256" key="1">
    <source>
        <dbReference type="SAM" id="MobiDB-lite"/>
    </source>
</evidence>
<gene>
    <name evidence="2" type="ORF">ON006_04255</name>
</gene>
<dbReference type="RefSeq" id="WP_244824665.1">
    <property type="nucleotide sequence ID" value="NZ_CP112998.1"/>
</dbReference>
<name>A0A9E8NAV7_9BACT</name>
<keyword evidence="3" id="KW-1185">Reference proteome</keyword>
<accession>A0A9E8NAV7</accession>
<evidence type="ECO:0000313" key="3">
    <source>
        <dbReference type="Proteomes" id="UP001164653"/>
    </source>
</evidence>
<feature type="region of interest" description="Disordered" evidence="1">
    <location>
        <begin position="40"/>
        <end position="59"/>
    </location>
</feature>
<dbReference type="EMBL" id="CP112998">
    <property type="protein sequence ID" value="WAC13175.1"/>
    <property type="molecule type" value="Genomic_DNA"/>
</dbReference>
<proteinExistence type="predicted"/>
<dbReference type="Proteomes" id="UP001164653">
    <property type="component" value="Chromosome"/>
</dbReference>
<evidence type="ECO:0000313" key="2">
    <source>
        <dbReference type="EMBL" id="WAC13175.1"/>
    </source>
</evidence>
<organism evidence="2 3">
    <name type="scientific">Dyadobacter pollutisoli</name>
    <dbReference type="NCBI Taxonomy" id="2910158"/>
    <lineage>
        <taxon>Bacteria</taxon>
        <taxon>Pseudomonadati</taxon>
        <taxon>Bacteroidota</taxon>
        <taxon>Cytophagia</taxon>
        <taxon>Cytophagales</taxon>
        <taxon>Spirosomataceae</taxon>
        <taxon>Dyadobacter</taxon>
    </lineage>
</organism>